<dbReference type="InterPro" id="IPR050369">
    <property type="entry name" value="RBOH/FRE"/>
</dbReference>
<evidence type="ECO:0000313" key="6">
    <source>
        <dbReference type="Proteomes" id="UP000077202"/>
    </source>
</evidence>
<feature type="transmembrane region" description="Helical" evidence="3">
    <location>
        <begin position="247"/>
        <end position="266"/>
    </location>
</feature>
<keyword evidence="3" id="KW-1133">Transmembrane helix</keyword>
<feature type="transmembrane region" description="Helical" evidence="3">
    <location>
        <begin position="381"/>
        <end position="403"/>
    </location>
</feature>
<accession>A0A176VTK0</accession>
<dbReference type="AlphaFoldDB" id="A0A176VTK0"/>
<evidence type="ECO:0000259" key="4">
    <source>
        <dbReference type="Pfam" id="PF08030"/>
    </source>
</evidence>
<dbReference type="Gene3D" id="3.40.50.80">
    <property type="entry name" value="Nucleotide-binding domain of ferredoxin-NADP reductase (FNR) module"/>
    <property type="match status" value="1"/>
</dbReference>
<organism evidence="5 6">
    <name type="scientific">Marchantia polymorpha subsp. ruderalis</name>
    <dbReference type="NCBI Taxonomy" id="1480154"/>
    <lineage>
        <taxon>Eukaryota</taxon>
        <taxon>Viridiplantae</taxon>
        <taxon>Streptophyta</taxon>
        <taxon>Embryophyta</taxon>
        <taxon>Marchantiophyta</taxon>
        <taxon>Marchantiopsida</taxon>
        <taxon>Marchantiidae</taxon>
        <taxon>Marchantiales</taxon>
        <taxon>Marchantiaceae</taxon>
        <taxon>Marchantia</taxon>
    </lineage>
</organism>
<proteinExistence type="predicted"/>
<sequence>MATYVKGASQVSLALQVLMGLAFIWWWMFWFLQPIETARNWLRNADAHISQDFLGTRGSTWLLQVLPFMVIAFLSYFAIVLKNKIKPSVRNVSADQKPKVSIWSQPIILKSPLGMLTLADIVFLLVNVFVIAFYFIKMSVDRSKTIDNAKPKKGDHSKGAQKLENIGVYLGKAALIPFALLVASSPLDGTNQICIYIKPLGTYTKDVHDALIDTKHHKEAGKLKCPFGFKLQLEGPYGDESNFYLKYNSLILVAGGIGVTPFLAILKDVLHRHKLRQENLPNSIHLIFCVRNQKDLCLLDTINPSEILPNHEDLVQISIHAFVTSKVELIKDEELNSSEAIVPYQHYNYTYMNEPTKQYTGPTLEAVREMSILAGAGDNKWVAATFFATMIGYIVIFGIINVTGAYAKLTNYNRALLYCVVLFLSVVGCGGPVLMLWAHFQKRRSPQSKAQVLANSFPPSPDKHSKSSEGDIELRASEHTSWEGEVSLGKRPDWKVLFADMARQYEGKNVGVLVSENHGVGRNVEDKRLGRNGRFLLKGAPEAPLAKAFLLRGLWRSAFGSDPCRRAFAEDVRSLERMHLRQGKATLSLDNAFGGRFLCPNAFGASAFDVRLCLRRKVRTSPLAEQLRWKHAPSAEVRTYGKSAFGGRRNDTDDGEMQ</sequence>
<feature type="transmembrane region" description="Helical" evidence="3">
    <location>
        <begin position="12"/>
        <end position="32"/>
    </location>
</feature>
<protein>
    <recommendedName>
        <fullName evidence="4">Ferric reductase NAD binding domain-containing protein</fullName>
    </recommendedName>
</protein>
<evidence type="ECO:0000256" key="2">
    <source>
        <dbReference type="SAM" id="MobiDB-lite"/>
    </source>
</evidence>
<evidence type="ECO:0000256" key="3">
    <source>
        <dbReference type="SAM" id="Phobius"/>
    </source>
</evidence>
<feature type="region of interest" description="Disordered" evidence="2">
    <location>
        <begin position="451"/>
        <end position="472"/>
    </location>
</feature>
<feature type="compositionally biased region" description="Basic and acidic residues" evidence="2">
    <location>
        <begin position="461"/>
        <end position="472"/>
    </location>
</feature>
<keyword evidence="6" id="KW-1185">Reference proteome</keyword>
<feature type="domain" description="Ferric reductase NAD binding" evidence="4">
    <location>
        <begin position="247"/>
        <end position="514"/>
    </location>
</feature>
<comment type="caution">
    <text evidence="5">The sequence shown here is derived from an EMBL/GenBank/DDBJ whole genome shotgun (WGS) entry which is preliminary data.</text>
</comment>
<dbReference type="CDD" id="cd06186">
    <property type="entry name" value="NOX_Duox_like_FAD_NADP"/>
    <property type="match status" value="1"/>
</dbReference>
<keyword evidence="3" id="KW-0812">Transmembrane</keyword>
<feature type="transmembrane region" description="Helical" evidence="3">
    <location>
        <begin position="113"/>
        <end position="136"/>
    </location>
</feature>
<keyword evidence="3" id="KW-0472">Membrane</keyword>
<feature type="transmembrane region" description="Helical" evidence="3">
    <location>
        <begin position="61"/>
        <end position="81"/>
    </location>
</feature>
<dbReference type="EMBL" id="LVLJ01002920">
    <property type="protein sequence ID" value="OAE23176.1"/>
    <property type="molecule type" value="Genomic_DNA"/>
</dbReference>
<feature type="transmembrane region" description="Helical" evidence="3">
    <location>
        <begin position="415"/>
        <end position="438"/>
    </location>
</feature>
<keyword evidence="1" id="KW-0560">Oxidoreductase</keyword>
<dbReference type="Proteomes" id="UP000077202">
    <property type="component" value="Unassembled WGS sequence"/>
</dbReference>
<dbReference type="PANTHER" id="PTHR11972:SF194">
    <property type="entry name" value="FAD-BINDING FR-TYPE DOMAIN-CONTAINING PROTEIN"/>
    <property type="match status" value="1"/>
</dbReference>
<dbReference type="SUPFAM" id="SSF52343">
    <property type="entry name" value="Ferredoxin reductase-like, C-terminal NADP-linked domain"/>
    <property type="match status" value="1"/>
</dbReference>
<evidence type="ECO:0000313" key="5">
    <source>
        <dbReference type="EMBL" id="OAE23176.1"/>
    </source>
</evidence>
<dbReference type="GO" id="GO:0016491">
    <property type="term" value="F:oxidoreductase activity"/>
    <property type="evidence" value="ECO:0007669"/>
    <property type="project" value="UniProtKB-KW"/>
</dbReference>
<gene>
    <name evidence="5" type="ORF">AXG93_1953s1360</name>
</gene>
<dbReference type="GO" id="GO:0005886">
    <property type="term" value="C:plasma membrane"/>
    <property type="evidence" value="ECO:0007669"/>
    <property type="project" value="TreeGrafter"/>
</dbReference>
<evidence type="ECO:0000256" key="1">
    <source>
        <dbReference type="ARBA" id="ARBA00023002"/>
    </source>
</evidence>
<reference evidence="5" key="1">
    <citation type="submission" date="2016-03" db="EMBL/GenBank/DDBJ databases">
        <title>Mechanisms controlling the formation of the plant cell surface in tip-growing cells are functionally conserved among land plants.</title>
        <authorList>
            <person name="Honkanen S."/>
            <person name="Jones V.A."/>
            <person name="Morieri G."/>
            <person name="Champion C."/>
            <person name="Hetherington A.J."/>
            <person name="Kelly S."/>
            <person name="Saint-Marcoux D."/>
            <person name="Proust H."/>
            <person name="Prescott H."/>
            <person name="Dolan L."/>
        </authorList>
    </citation>
    <scope>NUCLEOTIDE SEQUENCE [LARGE SCALE GENOMIC DNA]</scope>
    <source>
        <tissue evidence="5">Whole gametophyte</tissue>
    </source>
</reference>
<dbReference type="InterPro" id="IPR013121">
    <property type="entry name" value="Fe_red_NAD-bd_6"/>
</dbReference>
<name>A0A176VTK0_MARPO</name>
<dbReference type="InterPro" id="IPR039261">
    <property type="entry name" value="FNR_nucleotide-bd"/>
</dbReference>
<dbReference type="PANTHER" id="PTHR11972">
    <property type="entry name" value="NADPH OXIDASE"/>
    <property type="match status" value="1"/>
</dbReference>
<dbReference type="Pfam" id="PF08030">
    <property type="entry name" value="NAD_binding_6"/>
    <property type="match status" value="1"/>
</dbReference>